<keyword evidence="7" id="KW-0699">rRNA-binding</keyword>
<evidence type="ECO:0000256" key="8">
    <source>
        <dbReference type="PROSITE-ProRule" id="PRU01050"/>
    </source>
</evidence>
<comment type="subcellular location">
    <subcellularLocation>
        <location evidence="7">Cytoplasm</location>
    </subcellularLocation>
    <subcellularLocation>
        <location evidence="7">Cell membrane</location>
        <topology evidence="7">Peripheral membrane protein</topology>
    </subcellularLocation>
</comment>
<feature type="region of interest" description="G3" evidence="8">
    <location>
        <begin position="60"/>
        <end position="63"/>
    </location>
</feature>
<dbReference type="InterPro" id="IPR027417">
    <property type="entry name" value="P-loop_NTPase"/>
</dbReference>
<feature type="binding site" evidence="7">
    <location>
        <begin position="60"/>
        <end position="64"/>
    </location>
    <ligand>
        <name>GTP</name>
        <dbReference type="ChEBI" id="CHEBI:37565"/>
    </ligand>
</feature>
<keyword evidence="7" id="KW-1003">Cell membrane</keyword>
<evidence type="ECO:0000256" key="4">
    <source>
        <dbReference type="ARBA" id="ARBA00022741"/>
    </source>
</evidence>
<dbReference type="NCBIfam" id="TIGR00231">
    <property type="entry name" value="small_GTP"/>
    <property type="match status" value="1"/>
</dbReference>
<feature type="region of interest" description="G2" evidence="8">
    <location>
        <begin position="39"/>
        <end position="43"/>
    </location>
</feature>
<feature type="domain" description="Era-type G" evidence="11">
    <location>
        <begin position="5"/>
        <end position="172"/>
    </location>
</feature>
<dbReference type="Pfam" id="PF07650">
    <property type="entry name" value="KH_2"/>
    <property type="match status" value="1"/>
</dbReference>
<dbReference type="CDD" id="cd04163">
    <property type="entry name" value="Era"/>
    <property type="match status" value="1"/>
</dbReference>
<dbReference type="InterPro" id="IPR004044">
    <property type="entry name" value="KH_dom_type_2"/>
</dbReference>
<dbReference type="GO" id="GO:0000028">
    <property type="term" value="P:ribosomal small subunit assembly"/>
    <property type="evidence" value="ECO:0007669"/>
    <property type="project" value="TreeGrafter"/>
</dbReference>
<evidence type="ECO:0000259" key="10">
    <source>
        <dbReference type="PROSITE" id="PS50823"/>
    </source>
</evidence>
<dbReference type="FunFam" id="3.30.300.20:FF:000003">
    <property type="entry name" value="GTPase Era"/>
    <property type="match status" value="1"/>
</dbReference>
<dbReference type="GO" id="GO:0070181">
    <property type="term" value="F:small ribosomal subunit rRNA binding"/>
    <property type="evidence" value="ECO:0007669"/>
    <property type="project" value="UniProtKB-UniRule"/>
</dbReference>
<evidence type="ECO:0000313" key="13">
    <source>
        <dbReference type="Proteomes" id="UP000004188"/>
    </source>
</evidence>
<protein>
    <recommendedName>
        <fullName evidence="2 7">GTPase Era</fullName>
    </recommendedName>
</protein>
<dbReference type="InterPro" id="IPR005225">
    <property type="entry name" value="Small_GTP-bd"/>
</dbReference>
<dbReference type="Proteomes" id="UP000004188">
    <property type="component" value="Unassembled WGS sequence"/>
</dbReference>
<dbReference type="PROSITE" id="PS51713">
    <property type="entry name" value="G_ERA"/>
    <property type="match status" value="1"/>
</dbReference>
<dbReference type="InterPro" id="IPR009019">
    <property type="entry name" value="KH_sf_prok-type"/>
</dbReference>
<keyword evidence="3 7" id="KW-0690">Ribosome biogenesis</keyword>
<keyword evidence="4 7" id="KW-0547">Nucleotide-binding</keyword>
<dbReference type="HAMAP" id="MF_00367">
    <property type="entry name" value="GTPase_Era"/>
    <property type="match status" value="1"/>
</dbReference>
<dbReference type="GO" id="GO:0005525">
    <property type="term" value="F:GTP binding"/>
    <property type="evidence" value="ECO:0007669"/>
    <property type="project" value="UniProtKB-UniRule"/>
</dbReference>
<sequence>MTKKKCGKIAIIGQPNVGKSTLLNFILGQKLSITSRKAQTTRNQILGIHSEQDIQFIFVDTPGYQQKFLNQMNKRMNKSVTSVFHDVDVVIFMSEPKALNEIEIELVKMIPNDTPVINLINKIDRVKNKNKILELIDINSELQIFKKIIPASIKLKDNQKIILQEISEFLPEQDFIFDVDDITDKNERFLAAEIIREKIFRLTGDELPYSIAVEIENFEYKDNLRRIFATILVDKDSQKPVVIGKDGEKLKRISSESRRDMEKLFQSKIWLEIWVKVQKNWFDDARALKSLGI</sequence>
<dbReference type="GO" id="GO:0005829">
    <property type="term" value="C:cytosol"/>
    <property type="evidence" value="ECO:0007669"/>
    <property type="project" value="TreeGrafter"/>
</dbReference>
<reference evidence="13" key="1">
    <citation type="journal article" date="2012" name="Stand. Genomic Sci.">
        <title>Genome sequence of strain HIMB624, a cultured representative from the OM43 clade of marine Betaproteobacteria.</title>
        <authorList>
            <person name="Huggett M.J."/>
            <person name="Hayakawa D.H."/>
            <person name="Rappe M.S."/>
        </authorList>
    </citation>
    <scope>NUCLEOTIDE SEQUENCE [LARGE SCALE GENOMIC DNA]</scope>
    <source>
        <strain evidence="13">KB13</strain>
    </source>
</reference>
<dbReference type="EMBL" id="DS995299">
    <property type="protein sequence ID" value="EDZ64786.1"/>
    <property type="molecule type" value="Genomic_DNA"/>
</dbReference>
<keyword evidence="13" id="KW-1185">Reference proteome</keyword>
<dbReference type="Gene3D" id="3.30.300.20">
    <property type="match status" value="1"/>
</dbReference>
<dbReference type="InterPro" id="IPR015946">
    <property type="entry name" value="KH_dom-like_a/b"/>
</dbReference>
<dbReference type="InterPro" id="IPR006073">
    <property type="entry name" value="GTP-bd"/>
</dbReference>
<dbReference type="InterPro" id="IPR005662">
    <property type="entry name" value="GTPase_Era-like"/>
</dbReference>
<feature type="binding site" evidence="7">
    <location>
        <begin position="13"/>
        <end position="20"/>
    </location>
    <ligand>
        <name>GTP</name>
        <dbReference type="ChEBI" id="CHEBI:37565"/>
    </ligand>
</feature>
<evidence type="ECO:0000313" key="12">
    <source>
        <dbReference type="EMBL" id="EDZ64786.1"/>
    </source>
</evidence>
<dbReference type="NCBIfam" id="NF000908">
    <property type="entry name" value="PRK00089.1"/>
    <property type="match status" value="1"/>
</dbReference>
<dbReference type="AlphaFoldDB" id="B6BUJ4"/>
<feature type="domain" description="KH type-2" evidence="10">
    <location>
        <begin position="203"/>
        <end position="279"/>
    </location>
</feature>
<organism evidence="12 13">
    <name type="scientific">beta proteobacterium KB13</name>
    <dbReference type="NCBI Taxonomy" id="314607"/>
    <lineage>
        <taxon>Bacteria</taxon>
        <taxon>Pseudomonadati</taxon>
        <taxon>Pseudomonadota</taxon>
        <taxon>Betaproteobacteria</taxon>
        <taxon>Nitrosomonadales</taxon>
        <taxon>OM43 clade</taxon>
    </lineage>
</organism>
<dbReference type="PANTHER" id="PTHR42698">
    <property type="entry name" value="GTPASE ERA"/>
    <property type="match status" value="1"/>
</dbReference>
<evidence type="ECO:0000256" key="7">
    <source>
        <dbReference type="HAMAP-Rule" id="MF_00367"/>
    </source>
</evidence>
<evidence type="ECO:0000256" key="2">
    <source>
        <dbReference type="ARBA" id="ARBA00020484"/>
    </source>
</evidence>
<comment type="subunit">
    <text evidence="7">Monomer.</text>
</comment>
<dbReference type="HOGENOM" id="CLU_038009_1_2_4"/>
<feature type="binding site" evidence="7">
    <location>
        <begin position="121"/>
        <end position="124"/>
    </location>
    <ligand>
        <name>GTP</name>
        <dbReference type="ChEBI" id="CHEBI:37565"/>
    </ligand>
</feature>
<keyword evidence="6 7" id="KW-0342">GTP-binding</keyword>
<dbReference type="SUPFAM" id="SSF52540">
    <property type="entry name" value="P-loop containing nucleoside triphosphate hydrolases"/>
    <property type="match status" value="1"/>
</dbReference>
<dbReference type="GO" id="GO:0005886">
    <property type="term" value="C:plasma membrane"/>
    <property type="evidence" value="ECO:0007669"/>
    <property type="project" value="UniProtKB-SubCell"/>
</dbReference>
<keyword evidence="7" id="KW-0963">Cytoplasm</keyword>
<feature type="region of interest" description="G1" evidence="8">
    <location>
        <begin position="13"/>
        <end position="20"/>
    </location>
</feature>
<dbReference type="GO" id="GO:0003924">
    <property type="term" value="F:GTPase activity"/>
    <property type="evidence" value="ECO:0007669"/>
    <property type="project" value="UniProtKB-UniRule"/>
</dbReference>
<dbReference type="PROSITE" id="PS50823">
    <property type="entry name" value="KH_TYPE_2"/>
    <property type="match status" value="1"/>
</dbReference>
<dbReference type="CDD" id="cd22534">
    <property type="entry name" value="KH-II_Era"/>
    <property type="match status" value="1"/>
</dbReference>
<comment type="similarity">
    <text evidence="1 7 8 9">Belongs to the TRAFAC class TrmE-Era-EngA-EngB-Septin-like GTPase superfamily. Era GTPase family.</text>
</comment>
<evidence type="ECO:0000256" key="5">
    <source>
        <dbReference type="ARBA" id="ARBA00022884"/>
    </source>
</evidence>
<dbReference type="NCBIfam" id="TIGR00436">
    <property type="entry name" value="era"/>
    <property type="match status" value="1"/>
</dbReference>
<dbReference type="SUPFAM" id="SSF54814">
    <property type="entry name" value="Prokaryotic type KH domain (KH-domain type II)"/>
    <property type="match status" value="1"/>
</dbReference>
<evidence type="ECO:0000256" key="1">
    <source>
        <dbReference type="ARBA" id="ARBA00007921"/>
    </source>
</evidence>
<dbReference type="InterPro" id="IPR030388">
    <property type="entry name" value="G_ERA_dom"/>
</dbReference>
<feature type="region of interest" description="G4" evidence="8">
    <location>
        <begin position="121"/>
        <end position="124"/>
    </location>
</feature>
<name>B6BUJ4_9PROT</name>
<dbReference type="STRING" id="314607.KB13_918"/>
<evidence type="ECO:0000256" key="9">
    <source>
        <dbReference type="RuleBase" id="RU003761"/>
    </source>
</evidence>
<evidence type="ECO:0000256" key="6">
    <source>
        <dbReference type="ARBA" id="ARBA00023134"/>
    </source>
</evidence>
<accession>B6BUJ4</accession>
<dbReference type="PANTHER" id="PTHR42698:SF1">
    <property type="entry name" value="GTPASE ERA, MITOCHONDRIAL"/>
    <property type="match status" value="1"/>
</dbReference>
<dbReference type="Gene3D" id="3.40.50.300">
    <property type="entry name" value="P-loop containing nucleotide triphosphate hydrolases"/>
    <property type="match status" value="1"/>
</dbReference>
<dbReference type="Pfam" id="PF01926">
    <property type="entry name" value="MMR_HSR1"/>
    <property type="match status" value="1"/>
</dbReference>
<comment type="function">
    <text evidence="7">An essential GTPase that binds both GDP and GTP, with rapid nucleotide exchange. Plays a role in 16S rRNA processing and 30S ribosomal subunit biogenesis and possibly also in cell cycle regulation and energy metabolism.</text>
</comment>
<evidence type="ECO:0000259" key="11">
    <source>
        <dbReference type="PROSITE" id="PS51713"/>
    </source>
</evidence>
<keyword evidence="7" id="KW-0472">Membrane</keyword>
<evidence type="ECO:0000256" key="3">
    <source>
        <dbReference type="ARBA" id="ARBA00022517"/>
    </source>
</evidence>
<proteinExistence type="inferred from homology"/>
<gene>
    <name evidence="7 12" type="primary">era</name>
    <name evidence="12" type="ORF">KB13_918</name>
</gene>
<dbReference type="eggNOG" id="COG1159">
    <property type="taxonomic scope" value="Bacteria"/>
</dbReference>
<keyword evidence="5 7" id="KW-0694">RNA-binding</keyword>
<dbReference type="GO" id="GO:0043024">
    <property type="term" value="F:ribosomal small subunit binding"/>
    <property type="evidence" value="ECO:0007669"/>
    <property type="project" value="TreeGrafter"/>
</dbReference>
<feature type="region of interest" description="G5" evidence="8">
    <location>
        <begin position="151"/>
        <end position="153"/>
    </location>
</feature>